<protein>
    <submittedName>
        <fullName evidence="1">Uncharacterized protein</fullName>
    </submittedName>
</protein>
<dbReference type="EMBL" id="BDQV01006068">
    <property type="protein sequence ID" value="GAY34669.1"/>
    <property type="molecule type" value="Genomic_DNA"/>
</dbReference>
<evidence type="ECO:0000313" key="1">
    <source>
        <dbReference type="EMBL" id="GAY34669.1"/>
    </source>
</evidence>
<evidence type="ECO:0000313" key="2">
    <source>
        <dbReference type="Proteomes" id="UP000236630"/>
    </source>
</evidence>
<dbReference type="AlphaFoldDB" id="A0A2H5N346"/>
<name>A0A2H5N346_CITUN</name>
<proteinExistence type="predicted"/>
<reference evidence="1 2" key="1">
    <citation type="journal article" date="2017" name="Front. Genet.">
        <title>Draft sequencing of the heterozygous diploid genome of Satsuma (Citrus unshiu Marc.) using a hybrid assembly approach.</title>
        <authorList>
            <person name="Shimizu T."/>
            <person name="Tanizawa Y."/>
            <person name="Mochizuki T."/>
            <person name="Nagasaki H."/>
            <person name="Yoshioka T."/>
            <person name="Toyoda A."/>
            <person name="Fujiyama A."/>
            <person name="Kaminuma E."/>
            <person name="Nakamura Y."/>
        </authorList>
    </citation>
    <scope>NUCLEOTIDE SEQUENCE [LARGE SCALE GENOMIC DNA]</scope>
    <source>
        <strain evidence="2">cv. Miyagawa wase</strain>
    </source>
</reference>
<keyword evidence="2" id="KW-1185">Reference proteome</keyword>
<dbReference type="PANTHER" id="PTHR34808:SF2">
    <property type="entry name" value="EXPRESSED PROTEIN"/>
    <property type="match status" value="1"/>
</dbReference>
<sequence length="111" mass="12441">MEGSSDVVRNIDRKSSIEAEPRTLGIDQIQYAREAALYVLRTRSVEEAMNVFMEARGIVALEYVKVASGSERVENVSKESDRTIDCQEELQRLEDGLRPPPALRDVATAPF</sequence>
<dbReference type="Proteomes" id="UP000236630">
    <property type="component" value="Unassembled WGS sequence"/>
</dbReference>
<dbReference type="PANTHER" id="PTHR34808">
    <property type="entry name" value="EXPRESSED PROTEIN"/>
    <property type="match status" value="1"/>
</dbReference>
<accession>A0A2H5N346</accession>
<gene>
    <name evidence="1" type="ORF">CUMW_285960</name>
</gene>
<comment type="caution">
    <text evidence="1">The sequence shown here is derived from an EMBL/GenBank/DDBJ whole genome shotgun (WGS) entry which is preliminary data.</text>
</comment>
<organism evidence="1 2">
    <name type="scientific">Citrus unshiu</name>
    <name type="common">Satsuma mandarin</name>
    <name type="synonym">Citrus nobilis var. unshiu</name>
    <dbReference type="NCBI Taxonomy" id="55188"/>
    <lineage>
        <taxon>Eukaryota</taxon>
        <taxon>Viridiplantae</taxon>
        <taxon>Streptophyta</taxon>
        <taxon>Embryophyta</taxon>
        <taxon>Tracheophyta</taxon>
        <taxon>Spermatophyta</taxon>
        <taxon>Magnoliopsida</taxon>
        <taxon>eudicotyledons</taxon>
        <taxon>Gunneridae</taxon>
        <taxon>Pentapetalae</taxon>
        <taxon>rosids</taxon>
        <taxon>malvids</taxon>
        <taxon>Sapindales</taxon>
        <taxon>Rutaceae</taxon>
        <taxon>Aurantioideae</taxon>
        <taxon>Citrus</taxon>
    </lineage>
</organism>